<comment type="caution">
    <text evidence="2">The sequence shown here is derived from an EMBL/GenBank/DDBJ whole genome shotgun (WGS) entry which is preliminary data.</text>
</comment>
<dbReference type="SUPFAM" id="SSF47413">
    <property type="entry name" value="lambda repressor-like DNA-binding domains"/>
    <property type="match status" value="1"/>
</dbReference>
<evidence type="ECO:0000313" key="2">
    <source>
        <dbReference type="EMBL" id="NNM71872.1"/>
    </source>
</evidence>
<dbReference type="InterPro" id="IPR001387">
    <property type="entry name" value="Cro/C1-type_HTH"/>
</dbReference>
<dbReference type="InterPro" id="IPR010982">
    <property type="entry name" value="Lambda_DNA-bd_dom_sf"/>
</dbReference>
<dbReference type="CDD" id="cd00093">
    <property type="entry name" value="HTH_XRE"/>
    <property type="match status" value="1"/>
</dbReference>
<accession>A0A849HXN7</accession>
<reference evidence="2 3" key="1">
    <citation type="submission" date="2020-04" db="EMBL/GenBank/DDBJ databases">
        <title>Enterovirga sp. isolate from soil.</title>
        <authorList>
            <person name="Chea S."/>
            <person name="Kim D.-U."/>
        </authorList>
    </citation>
    <scope>NUCLEOTIDE SEQUENCE [LARGE SCALE GENOMIC DNA]</scope>
    <source>
        <strain evidence="2 3">DB1703</strain>
    </source>
</reference>
<evidence type="ECO:0000313" key="3">
    <source>
        <dbReference type="Proteomes" id="UP000564885"/>
    </source>
</evidence>
<proteinExistence type="predicted"/>
<dbReference type="EMBL" id="JABEPP010000002">
    <property type="protein sequence ID" value="NNM71872.1"/>
    <property type="molecule type" value="Genomic_DNA"/>
</dbReference>
<feature type="domain" description="HTH cro/C1-type" evidence="1">
    <location>
        <begin position="12"/>
        <end position="45"/>
    </location>
</feature>
<name>A0A849HXN7_9HYPH</name>
<gene>
    <name evidence="2" type="ORF">HJG44_05605</name>
</gene>
<evidence type="ECO:0000259" key="1">
    <source>
        <dbReference type="PROSITE" id="PS50943"/>
    </source>
</evidence>
<dbReference type="SMART" id="SM00530">
    <property type="entry name" value="HTH_XRE"/>
    <property type="match status" value="1"/>
</dbReference>
<organism evidence="2 3">
    <name type="scientific">Enterovirga aerilata</name>
    <dbReference type="NCBI Taxonomy" id="2730920"/>
    <lineage>
        <taxon>Bacteria</taxon>
        <taxon>Pseudomonadati</taxon>
        <taxon>Pseudomonadota</taxon>
        <taxon>Alphaproteobacteria</taxon>
        <taxon>Hyphomicrobiales</taxon>
        <taxon>Methylobacteriaceae</taxon>
        <taxon>Enterovirga</taxon>
    </lineage>
</organism>
<dbReference type="Proteomes" id="UP000564885">
    <property type="component" value="Unassembled WGS sequence"/>
</dbReference>
<dbReference type="RefSeq" id="WP_171217403.1">
    <property type="nucleotide sequence ID" value="NZ_JABEPP010000002.1"/>
</dbReference>
<dbReference type="Gene3D" id="1.10.260.40">
    <property type="entry name" value="lambda repressor-like DNA-binding domains"/>
    <property type="match status" value="1"/>
</dbReference>
<dbReference type="Pfam" id="PF01381">
    <property type="entry name" value="HTH_3"/>
    <property type="match status" value="1"/>
</dbReference>
<dbReference type="AlphaFoldDB" id="A0A849HXN7"/>
<dbReference type="GO" id="GO:0003677">
    <property type="term" value="F:DNA binding"/>
    <property type="evidence" value="ECO:0007669"/>
    <property type="project" value="InterPro"/>
</dbReference>
<dbReference type="PROSITE" id="PS50943">
    <property type="entry name" value="HTH_CROC1"/>
    <property type="match status" value="1"/>
</dbReference>
<sequence>MPTHTRFYGIGLRDLRLALGCSQLEFSELTGIPRASISRIENGQACTPSRASRLFDAIWKLDGLRHVQFNSIFGTDPPELDFPKPDIKFLLLNEKVYVDQGGTQPTDPDLTAKLKKTQIELASAIGETAETLNASTSFKSAIRLYIQSVSGSTDIFLLDSIYLALRTYLRSERDALDEINIVLLGRLFHNHVRLREQFPDYVLYNESLRTTEISKNLTNDELADIRATLEEGARKDIFDPSVSLEINKTTSTETQSPEIEHRNDYDIRSRVLALYKFMKETDPSKVMSKLQGWKDLSDKLQDTINKILSTMHW</sequence>
<keyword evidence="3" id="KW-1185">Reference proteome</keyword>
<protein>
    <submittedName>
        <fullName evidence="2">Helix-turn-helix transcriptional regulator</fullName>
    </submittedName>
</protein>